<evidence type="ECO:0000256" key="4">
    <source>
        <dbReference type="ARBA" id="ARBA00022692"/>
    </source>
</evidence>
<feature type="transmembrane region" description="Helical" evidence="7">
    <location>
        <begin position="153"/>
        <end position="173"/>
    </location>
</feature>
<feature type="transmembrane region" description="Helical" evidence="7">
    <location>
        <begin position="206"/>
        <end position="227"/>
    </location>
</feature>
<feature type="transmembrane region" description="Helical" evidence="7">
    <location>
        <begin position="265"/>
        <end position="284"/>
    </location>
</feature>
<evidence type="ECO:0000313" key="8">
    <source>
        <dbReference type="EMBL" id="QOW60969.1"/>
    </source>
</evidence>
<evidence type="ECO:0000313" key="9">
    <source>
        <dbReference type="Proteomes" id="UP000593915"/>
    </source>
</evidence>
<dbReference type="GeneID" id="301089578"/>
<dbReference type="InterPro" id="IPR035906">
    <property type="entry name" value="MetI-like_sf"/>
</dbReference>
<evidence type="ECO:0000256" key="7">
    <source>
        <dbReference type="RuleBase" id="RU363032"/>
    </source>
</evidence>
<feature type="transmembrane region" description="Helical" evidence="7">
    <location>
        <begin position="60"/>
        <end position="82"/>
    </location>
</feature>
<sequence length="338" mass="38376">MKKPNNLTQEQLHEIERRSKTKAGKLLDTVILLLPSLILSVSLWEYYYLPNFAGKTSTNIYGFFLGIQLCVFFILAVCSFFIKKLYYKIRAAAPFASFVYLLLTVYDYAALKTDAVPLPYFPWIDHIFNAMLEDRAYLWDCIKNSLKLLFTGYFYGVIIGLITGIACGYSRFINYWISPFMKLLGAIPSLTWIPVIMVWSQTLFQGAVIVLAFGVWYSVTMASYIGIKNIDKSYYEAAKTLGATEHQLILKVAIPSALPHIFQGLLLGMSSACLALLAAEMMGVESGLGWYISWQRGWAKFSNMYGAIIIICIIFVVVNFTLNYLKKKVLKWQEGVIQ</sequence>
<dbReference type="PANTHER" id="PTHR30151">
    <property type="entry name" value="ALKANE SULFONATE ABC TRANSPORTER-RELATED, MEMBRANE SUBUNIT"/>
    <property type="match status" value="1"/>
</dbReference>
<reference evidence="8 9" key="1">
    <citation type="submission" date="2020-09" db="EMBL/GenBank/DDBJ databases">
        <title>Characterization of Treponema spp. from bovine digital dermatitis in Korea.</title>
        <authorList>
            <person name="Espiritu H.M."/>
            <person name="Cho Y.I."/>
            <person name="Mamuad L."/>
        </authorList>
    </citation>
    <scope>NUCLEOTIDE SEQUENCE [LARGE SCALE GENOMIC DNA]</scope>
    <source>
        <strain evidence="8 9">KS1</strain>
    </source>
</reference>
<dbReference type="RefSeq" id="WP_020964731.1">
    <property type="nucleotide sequence ID" value="NZ_CP045670.1"/>
</dbReference>
<dbReference type="PROSITE" id="PS50928">
    <property type="entry name" value="ABC_TM1"/>
    <property type="match status" value="1"/>
</dbReference>
<evidence type="ECO:0000256" key="5">
    <source>
        <dbReference type="ARBA" id="ARBA00022989"/>
    </source>
</evidence>
<keyword evidence="4 7" id="KW-0812">Transmembrane</keyword>
<dbReference type="Gene3D" id="1.10.3720.10">
    <property type="entry name" value="MetI-like"/>
    <property type="match status" value="1"/>
</dbReference>
<keyword evidence="2 7" id="KW-0813">Transport</keyword>
<name>A0A7S6WPZ7_9SPIR</name>
<dbReference type="AlphaFoldDB" id="A0A7S6WPZ7"/>
<keyword evidence="5 7" id="KW-1133">Transmembrane helix</keyword>
<organism evidence="8 9">
    <name type="scientific">Treponema pedis</name>
    <dbReference type="NCBI Taxonomy" id="409322"/>
    <lineage>
        <taxon>Bacteria</taxon>
        <taxon>Pseudomonadati</taxon>
        <taxon>Spirochaetota</taxon>
        <taxon>Spirochaetia</taxon>
        <taxon>Spirochaetales</taxon>
        <taxon>Treponemataceae</taxon>
        <taxon>Treponema</taxon>
    </lineage>
</organism>
<evidence type="ECO:0000256" key="6">
    <source>
        <dbReference type="ARBA" id="ARBA00023136"/>
    </source>
</evidence>
<keyword evidence="3" id="KW-1003">Cell membrane</keyword>
<accession>A0A7S6WPZ7</accession>
<comment type="subcellular location">
    <subcellularLocation>
        <location evidence="1 7">Cell membrane</location>
        <topology evidence="1 7">Multi-pass membrane protein</topology>
    </subcellularLocation>
</comment>
<dbReference type="InterPro" id="IPR000515">
    <property type="entry name" value="MetI-like"/>
</dbReference>
<protein>
    <submittedName>
        <fullName evidence="8">ABC transporter permease subunit</fullName>
    </submittedName>
</protein>
<dbReference type="PANTHER" id="PTHR30151:SF0">
    <property type="entry name" value="ABC TRANSPORTER PERMEASE PROTEIN MJ0413-RELATED"/>
    <property type="match status" value="1"/>
</dbReference>
<dbReference type="GO" id="GO:0055085">
    <property type="term" value="P:transmembrane transport"/>
    <property type="evidence" value="ECO:0007669"/>
    <property type="project" value="InterPro"/>
</dbReference>
<gene>
    <name evidence="8" type="ORF">IFE08_00665</name>
</gene>
<comment type="similarity">
    <text evidence="7">Belongs to the binding-protein-dependent transport system permease family.</text>
</comment>
<dbReference type="EMBL" id="CP061839">
    <property type="protein sequence ID" value="QOW60969.1"/>
    <property type="molecule type" value="Genomic_DNA"/>
</dbReference>
<dbReference type="Proteomes" id="UP000593915">
    <property type="component" value="Chromosome"/>
</dbReference>
<evidence type="ECO:0000256" key="2">
    <source>
        <dbReference type="ARBA" id="ARBA00022448"/>
    </source>
</evidence>
<feature type="transmembrane region" description="Helical" evidence="7">
    <location>
        <begin position="304"/>
        <end position="325"/>
    </location>
</feature>
<proteinExistence type="inferred from homology"/>
<evidence type="ECO:0000256" key="1">
    <source>
        <dbReference type="ARBA" id="ARBA00004651"/>
    </source>
</evidence>
<feature type="transmembrane region" description="Helical" evidence="7">
    <location>
        <begin position="26"/>
        <end position="48"/>
    </location>
</feature>
<dbReference type="GO" id="GO:0005886">
    <property type="term" value="C:plasma membrane"/>
    <property type="evidence" value="ECO:0007669"/>
    <property type="project" value="UniProtKB-SubCell"/>
</dbReference>
<dbReference type="Pfam" id="PF00528">
    <property type="entry name" value="BPD_transp_1"/>
    <property type="match status" value="1"/>
</dbReference>
<dbReference type="SUPFAM" id="SSF161098">
    <property type="entry name" value="MetI-like"/>
    <property type="match status" value="1"/>
</dbReference>
<feature type="transmembrane region" description="Helical" evidence="7">
    <location>
        <begin position="89"/>
        <end position="109"/>
    </location>
</feature>
<dbReference type="CDD" id="cd06261">
    <property type="entry name" value="TM_PBP2"/>
    <property type="match status" value="1"/>
</dbReference>
<keyword evidence="6 7" id="KW-0472">Membrane</keyword>
<feature type="transmembrane region" description="Helical" evidence="7">
    <location>
        <begin position="180"/>
        <end position="200"/>
    </location>
</feature>
<evidence type="ECO:0000256" key="3">
    <source>
        <dbReference type="ARBA" id="ARBA00022475"/>
    </source>
</evidence>